<dbReference type="GO" id="GO:0044780">
    <property type="term" value="P:bacterial-type flagellum assembly"/>
    <property type="evidence" value="ECO:0007669"/>
    <property type="project" value="InterPro"/>
</dbReference>
<feature type="domain" description="Flagellar basal body rod protein N-terminal" evidence="8">
    <location>
        <begin position="7"/>
        <end position="36"/>
    </location>
</feature>
<dbReference type="GO" id="GO:0009424">
    <property type="term" value="C:bacterial-type flagellum hook"/>
    <property type="evidence" value="ECO:0007669"/>
    <property type="project" value="InterPro"/>
</dbReference>
<evidence type="ECO:0000256" key="1">
    <source>
        <dbReference type="ARBA" id="ARBA00004117"/>
    </source>
</evidence>
<organism evidence="11 12">
    <name type="scientific">Temperatibacter marinus</name>
    <dbReference type="NCBI Taxonomy" id="1456591"/>
    <lineage>
        <taxon>Bacteria</taxon>
        <taxon>Pseudomonadati</taxon>
        <taxon>Pseudomonadota</taxon>
        <taxon>Alphaproteobacteria</taxon>
        <taxon>Kordiimonadales</taxon>
        <taxon>Temperatibacteraceae</taxon>
        <taxon>Temperatibacter</taxon>
    </lineage>
</organism>
<dbReference type="KEGG" id="tmk:QGN29_10950"/>
<name>A0AA52EFV8_9PROT</name>
<feature type="domain" description="Flagellar hook-associated protein FlgK helical" evidence="10">
    <location>
        <begin position="91"/>
        <end position="321"/>
    </location>
</feature>
<reference evidence="11" key="1">
    <citation type="submission" date="2023-04" db="EMBL/GenBank/DDBJ databases">
        <title>Complete genome sequence of Temperatibacter marinus.</title>
        <authorList>
            <person name="Rong J.-C."/>
            <person name="Yi M.-L."/>
            <person name="Zhao Q."/>
        </authorList>
    </citation>
    <scope>NUCLEOTIDE SEQUENCE</scope>
    <source>
        <strain evidence="11">NBRC 110045</strain>
    </source>
</reference>
<dbReference type="PANTHER" id="PTHR30033">
    <property type="entry name" value="FLAGELLAR HOOK-ASSOCIATED PROTEIN 1"/>
    <property type="match status" value="1"/>
</dbReference>
<dbReference type="InterPro" id="IPR002371">
    <property type="entry name" value="FlgK"/>
</dbReference>
<dbReference type="Pfam" id="PF06429">
    <property type="entry name" value="Flg_bbr_C"/>
    <property type="match status" value="1"/>
</dbReference>
<keyword evidence="6" id="KW-0975">Bacterial flagellum</keyword>
<dbReference type="InterPro" id="IPR053927">
    <property type="entry name" value="FlgK_helical"/>
</dbReference>
<dbReference type="PANTHER" id="PTHR30033:SF2">
    <property type="entry name" value="FLAGELLAR HOOK PROTEIN"/>
    <property type="match status" value="1"/>
</dbReference>
<dbReference type="GO" id="GO:0009425">
    <property type="term" value="C:bacterial-type flagellum basal body"/>
    <property type="evidence" value="ECO:0007669"/>
    <property type="project" value="UniProtKB-SubCell"/>
</dbReference>
<keyword evidence="5" id="KW-0964">Secreted</keyword>
<dbReference type="PROSITE" id="PS00588">
    <property type="entry name" value="FLAGELLA_BB_ROD"/>
    <property type="match status" value="1"/>
</dbReference>
<dbReference type="Pfam" id="PF22638">
    <property type="entry name" value="FlgK_D1"/>
    <property type="match status" value="1"/>
</dbReference>
<dbReference type="GO" id="GO:0005576">
    <property type="term" value="C:extracellular region"/>
    <property type="evidence" value="ECO:0007669"/>
    <property type="project" value="UniProtKB-SubCell"/>
</dbReference>
<keyword evidence="11" id="KW-0966">Cell projection</keyword>
<dbReference type="InterPro" id="IPR010930">
    <property type="entry name" value="Flg_bb/hook_C_dom"/>
</dbReference>
<dbReference type="Pfam" id="PF00460">
    <property type="entry name" value="Flg_bb_rod"/>
    <property type="match status" value="1"/>
</dbReference>
<evidence type="ECO:0000313" key="12">
    <source>
        <dbReference type="Proteomes" id="UP001268683"/>
    </source>
</evidence>
<evidence type="ECO:0000256" key="6">
    <source>
        <dbReference type="ARBA" id="ARBA00023143"/>
    </source>
</evidence>
<gene>
    <name evidence="11" type="primary">flgK</name>
    <name evidence="11" type="ORF">QGN29_10950</name>
</gene>
<dbReference type="PRINTS" id="PR01005">
    <property type="entry name" value="FLGHOOKAP1"/>
</dbReference>
<keyword evidence="11" id="KW-0282">Flagellum</keyword>
<evidence type="ECO:0000256" key="4">
    <source>
        <dbReference type="ARBA" id="ARBA00016244"/>
    </source>
</evidence>
<keyword evidence="12" id="KW-1185">Reference proteome</keyword>
<evidence type="ECO:0000259" key="10">
    <source>
        <dbReference type="Pfam" id="PF22638"/>
    </source>
</evidence>
<accession>A0AA52EFV8</accession>
<evidence type="ECO:0000259" key="8">
    <source>
        <dbReference type="Pfam" id="PF00460"/>
    </source>
</evidence>
<evidence type="ECO:0000256" key="3">
    <source>
        <dbReference type="ARBA" id="ARBA00009677"/>
    </source>
</evidence>
<comment type="similarity">
    <text evidence="3">Belongs to the flagella basal body rod proteins family.</text>
</comment>
<evidence type="ECO:0000259" key="9">
    <source>
        <dbReference type="Pfam" id="PF06429"/>
    </source>
</evidence>
<feature type="coiled-coil region" evidence="7">
    <location>
        <begin position="136"/>
        <end position="174"/>
    </location>
</feature>
<dbReference type="EMBL" id="CP123872">
    <property type="protein sequence ID" value="WND02065.1"/>
    <property type="molecule type" value="Genomic_DNA"/>
</dbReference>
<evidence type="ECO:0000256" key="5">
    <source>
        <dbReference type="ARBA" id="ARBA00022525"/>
    </source>
</evidence>
<dbReference type="NCBIfam" id="TIGR02492">
    <property type="entry name" value="flgK_ends"/>
    <property type="match status" value="1"/>
</dbReference>
<dbReference type="RefSeq" id="WP_310797900.1">
    <property type="nucleotide sequence ID" value="NZ_CP123872.1"/>
</dbReference>
<dbReference type="AlphaFoldDB" id="A0AA52EFV8"/>
<dbReference type="SUPFAM" id="SSF64518">
    <property type="entry name" value="Phase 1 flagellin"/>
    <property type="match status" value="1"/>
</dbReference>
<keyword evidence="11" id="KW-0969">Cilium</keyword>
<dbReference type="InterPro" id="IPR001444">
    <property type="entry name" value="Flag_bb_rod_N"/>
</dbReference>
<evidence type="ECO:0000256" key="2">
    <source>
        <dbReference type="ARBA" id="ARBA00004613"/>
    </source>
</evidence>
<proteinExistence type="inferred from homology"/>
<dbReference type="Proteomes" id="UP001268683">
    <property type="component" value="Chromosome"/>
</dbReference>
<evidence type="ECO:0000313" key="11">
    <source>
        <dbReference type="EMBL" id="WND02065.1"/>
    </source>
</evidence>
<protein>
    <recommendedName>
        <fullName evidence="4">Flagellar hook-associated protein 1</fullName>
    </recommendedName>
</protein>
<sequence>MSLNSIINTSLSGLFVNQQTLQVASNNIANVNTPGYSRLVVEQAPNVVQGSSAGVIVSGVTRVVDRFLESAFRTSSSNAAEYTAQREFQDRIQGLLGDPNADSSLSQRLSDIYVSIADMSLNPADTLRRQQTLNEMQTFLDNISLIQDEVQNLRNETNQQIAEKTDELNELFNRAYELNPLIAKASAEGNNAGSLEGEMGQVLDKISEFMDITVQQNDEGTYRVTTSSGITVVDNTTKTRLEYEAPGTVDSSSYFDPIELYRLNPNTDEVTSSGRDMNGQIRSGSLRGLMDLRDEQLVNLSTTLGEFSARFTDQMNAVHNQYSAVPAPNSLEGKTTFIDGSQNVNFTGEVTFAVTDSNSQLVASHTVDFDSTAFADYDALVTAVNTGLGGAGTLALTNGQMSLTAASSSNGVVIADNETTPSSLSGRGFSHFFGMNDVISGREQGIYETGLTGSDPHTMTNGETIEFRVLDRNNSEISTVTVTISGTDIDDVIAELNDNTGLGAYVTYALDSKGQLTWTSNNTITDVDIQLISDATEMGSTGVGFTKAFGLDKSYQIDAGHELSVRNELSQDPSLFAVSDFDLTGSVGDVVLTSGDQRGALAFQETETEVFQFGDAGELRAADASLQQYLAQYLGNAGLMAQRSENLEIDNLALRDELELRRSDVSGVNLDEELSSLVVYQNAYNASARVLSTVQSLYDSLLQVV</sequence>
<dbReference type="GO" id="GO:0005198">
    <property type="term" value="F:structural molecule activity"/>
    <property type="evidence" value="ECO:0007669"/>
    <property type="project" value="InterPro"/>
</dbReference>
<comment type="subcellular location">
    <subcellularLocation>
        <location evidence="1">Bacterial flagellum basal body</location>
    </subcellularLocation>
    <subcellularLocation>
        <location evidence="2">Secreted</location>
    </subcellularLocation>
</comment>
<keyword evidence="7" id="KW-0175">Coiled coil</keyword>
<dbReference type="InterPro" id="IPR019776">
    <property type="entry name" value="Flagellar_basal_body_rod_CS"/>
</dbReference>
<evidence type="ECO:0000256" key="7">
    <source>
        <dbReference type="SAM" id="Coils"/>
    </source>
</evidence>
<feature type="domain" description="Flagellar basal-body/hook protein C-terminal" evidence="9">
    <location>
        <begin position="666"/>
        <end position="703"/>
    </location>
</feature>